<evidence type="ECO:0000259" key="2">
    <source>
        <dbReference type="Pfam" id="PF04773"/>
    </source>
</evidence>
<protein>
    <recommendedName>
        <fullName evidence="2">FecR protein domain-containing protein</fullName>
    </recommendedName>
</protein>
<dbReference type="PANTHER" id="PTHR38731:SF1">
    <property type="entry name" value="FECR PROTEIN DOMAIN-CONTAINING PROTEIN"/>
    <property type="match status" value="1"/>
</dbReference>
<dbReference type="PANTHER" id="PTHR38731">
    <property type="entry name" value="LIPL45-RELATED LIPOPROTEIN-RELATED"/>
    <property type="match status" value="1"/>
</dbReference>
<name>X0WU93_9ZZZZ</name>
<feature type="compositionally biased region" description="Polar residues" evidence="1">
    <location>
        <begin position="245"/>
        <end position="256"/>
    </location>
</feature>
<dbReference type="AlphaFoldDB" id="X0WU93"/>
<evidence type="ECO:0000256" key="1">
    <source>
        <dbReference type="SAM" id="MobiDB-lite"/>
    </source>
</evidence>
<dbReference type="InterPro" id="IPR006860">
    <property type="entry name" value="FecR"/>
</dbReference>
<evidence type="ECO:0000313" key="3">
    <source>
        <dbReference type="EMBL" id="GAG16301.1"/>
    </source>
</evidence>
<feature type="region of interest" description="Disordered" evidence="1">
    <location>
        <begin position="237"/>
        <end position="256"/>
    </location>
</feature>
<feature type="non-terminal residue" evidence="3">
    <location>
        <position position="256"/>
    </location>
</feature>
<gene>
    <name evidence="3" type="ORF">S01H1_58019</name>
</gene>
<dbReference type="EMBL" id="BARS01037873">
    <property type="protein sequence ID" value="GAG16301.1"/>
    <property type="molecule type" value="Genomic_DNA"/>
</dbReference>
<reference evidence="3" key="1">
    <citation type="journal article" date="2014" name="Front. Microbiol.">
        <title>High frequency of phylogenetically diverse reductive dehalogenase-homologous genes in deep subseafloor sedimentary metagenomes.</title>
        <authorList>
            <person name="Kawai M."/>
            <person name="Futagami T."/>
            <person name="Toyoda A."/>
            <person name="Takaki Y."/>
            <person name="Nishi S."/>
            <person name="Hori S."/>
            <person name="Arai W."/>
            <person name="Tsubouchi T."/>
            <person name="Morono Y."/>
            <person name="Uchiyama I."/>
            <person name="Ito T."/>
            <person name="Fujiyama A."/>
            <person name="Inagaki F."/>
            <person name="Takami H."/>
        </authorList>
    </citation>
    <scope>NUCLEOTIDE SEQUENCE</scope>
    <source>
        <strain evidence="3">Expedition CK06-06</strain>
    </source>
</reference>
<feature type="non-terminal residue" evidence="3">
    <location>
        <position position="1"/>
    </location>
</feature>
<comment type="caution">
    <text evidence="3">The sequence shown here is derived from an EMBL/GenBank/DDBJ whole genome shotgun (WGS) entry which is preliminary data.</text>
</comment>
<feature type="domain" description="FecR protein" evidence="2">
    <location>
        <begin position="6"/>
        <end position="96"/>
    </location>
</feature>
<proteinExistence type="predicted"/>
<accession>X0WU93</accession>
<sequence length="256" mass="29312">LKENYKIKTLNDGKASIVFYESDILRLEENTEIDLQEISEEKISIKQNLGDTWSRILRLTGKEYEIETPTTVATVRGTGFSVSIKEESVVVGDGTVSVKSKAEDISKDIEANKKAKIVAGKLQKLELDSSDIEKIEEHKIEDIKKFMDVRQKIIDRNKAAMIIIKKKQGWTDEDINNYLKDIDKGEIDVEEIVKQSPVKFNDLEKIAKITKEIQTQRKSIKDQDKLEEVLEERIEREKISENIEKNSNSPVSSEIT</sequence>
<dbReference type="Pfam" id="PF04773">
    <property type="entry name" value="FecR"/>
    <property type="match status" value="1"/>
</dbReference>
<dbReference type="Gene3D" id="2.60.120.1440">
    <property type="match status" value="1"/>
</dbReference>
<organism evidence="3">
    <name type="scientific">marine sediment metagenome</name>
    <dbReference type="NCBI Taxonomy" id="412755"/>
    <lineage>
        <taxon>unclassified sequences</taxon>
        <taxon>metagenomes</taxon>
        <taxon>ecological metagenomes</taxon>
    </lineage>
</organism>